<evidence type="ECO:0000256" key="6">
    <source>
        <dbReference type="SAM" id="Phobius"/>
    </source>
</evidence>
<evidence type="ECO:0000256" key="2">
    <source>
        <dbReference type="ARBA" id="ARBA00022475"/>
    </source>
</evidence>
<dbReference type="SUPFAM" id="SSF103473">
    <property type="entry name" value="MFS general substrate transporter"/>
    <property type="match status" value="1"/>
</dbReference>
<dbReference type="InterPro" id="IPR036259">
    <property type="entry name" value="MFS_trans_sf"/>
</dbReference>
<dbReference type="EMBL" id="JBHMBW010000034">
    <property type="protein sequence ID" value="MFB9627519.1"/>
    <property type="molecule type" value="Genomic_DNA"/>
</dbReference>
<keyword evidence="4 6" id="KW-1133">Transmembrane helix</keyword>
<organism evidence="7 8">
    <name type="scientific">Nonomuraea helvata</name>
    <dbReference type="NCBI Taxonomy" id="37484"/>
    <lineage>
        <taxon>Bacteria</taxon>
        <taxon>Bacillati</taxon>
        <taxon>Actinomycetota</taxon>
        <taxon>Actinomycetes</taxon>
        <taxon>Streptosporangiales</taxon>
        <taxon>Streptosporangiaceae</taxon>
        <taxon>Nonomuraea</taxon>
    </lineage>
</organism>
<dbReference type="PANTHER" id="PTHR23513">
    <property type="entry name" value="INTEGRAL MEMBRANE EFFLUX PROTEIN-RELATED"/>
    <property type="match status" value="1"/>
</dbReference>
<evidence type="ECO:0000256" key="5">
    <source>
        <dbReference type="ARBA" id="ARBA00023136"/>
    </source>
</evidence>
<feature type="transmembrane region" description="Helical" evidence="6">
    <location>
        <begin position="82"/>
        <end position="104"/>
    </location>
</feature>
<feature type="transmembrane region" description="Helical" evidence="6">
    <location>
        <begin position="226"/>
        <end position="248"/>
    </location>
</feature>
<comment type="caution">
    <text evidence="7">The sequence shown here is derived from an EMBL/GenBank/DDBJ whole genome shotgun (WGS) entry which is preliminary data.</text>
</comment>
<name>A0ABV5S936_9ACTN</name>
<feature type="transmembrane region" description="Helical" evidence="6">
    <location>
        <begin position="179"/>
        <end position="199"/>
    </location>
</feature>
<evidence type="ECO:0000256" key="4">
    <source>
        <dbReference type="ARBA" id="ARBA00022989"/>
    </source>
</evidence>
<dbReference type="RefSeq" id="WP_345000429.1">
    <property type="nucleotide sequence ID" value="NZ_BAAAXV010000009.1"/>
</dbReference>
<dbReference type="Gene3D" id="1.20.1250.20">
    <property type="entry name" value="MFS general substrate transporter like domains"/>
    <property type="match status" value="1"/>
</dbReference>
<dbReference type="PANTHER" id="PTHR23513:SF11">
    <property type="entry name" value="STAPHYLOFERRIN A TRANSPORTER"/>
    <property type="match status" value="1"/>
</dbReference>
<keyword evidence="8" id="KW-1185">Reference proteome</keyword>
<keyword evidence="3 6" id="KW-0812">Transmembrane</keyword>
<feature type="transmembrane region" description="Helical" evidence="6">
    <location>
        <begin position="51"/>
        <end position="75"/>
    </location>
</feature>
<dbReference type="CDD" id="cd06173">
    <property type="entry name" value="MFS_MefA_like"/>
    <property type="match status" value="1"/>
</dbReference>
<evidence type="ECO:0000256" key="1">
    <source>
        <dbReference type="ARBA" id="ARBA00004651"/>
    </source>
</evidence>
<evidence type="ECO:0000313" key="8">
    <source>
        <dbReference type="Proteomes" id="UP001589532"/>
    </source>
</evidence>
<dbReference type="Proteomes" id="UP001589532">
    <property type="component" value="Unassembled WGS sequence"/>
</dbReference>
<keyword evidence="2" id="KW-1003">Cell membrane</keyword>
<accession>A0ABV5S936</accession>
<proteinExistence type="predicted"/>
<sequence length="413" mass="42298">MMHERLRAPVELLRTNPGYRRYALARISSTIGTTVAPLGLAFAIIESGGGAAALGLVLMGGLFVFIAVTPAAGVLADRLPRLSIIVTCQIVCGVCQLIAGFLVLGGAASVWSLAGLEMLVGAAGAFFQPAAKGLVPQLVPPGPMLVQANALLQIANNAVAIIGPGLAGLVIALSSPGIIIAWDGITFLASAAVFLTLRLPPSPQRERRRFLADLVEGWTAFQSRRWLWALTMLSSLTSACWAAGVSVLGPIYATRYLDGAVSWGLVTSAIGIGLACGSITSILFPPARIGLLMCATPIPEALLMVGMATNAPLLVLAGAGALTGAAGTLQLIAWTSYLQEAIPTEQLSRIVATNALIATLLVPVAYAVAGPAAELIGVRGVLGGCAVIVLGGAALAACSRDVRQLITGRMNRA</sequence>
<evidence type="ECO:0000256" key="3">
    <source>
        <dbReference type="ARBA" id="ARBA00022692"/>
    </source>
</evidence>
<feature type="transmembrane region" description="Helical" evidence="6">
    <location>
        <begin position="381"/>
        <end position="402"/>
    </location>
</feature>
<protein>
    <submittedName>
        <fullName evidence="7">MFS transporter</fullName>
    </submittedName>
</protein>
<feature type="transmembrane region" description="Helical" evidence="6">
    <location>
        <begin position="350"/>
        <end position="369"/>
    </location>
</feature>
<evidence type="ECO:0000313" key="7">
    <source>
        <dbReference type="EMBL" id="MFB9627519.1"/>
    </source>
</evidence>
<reference evidence="7 8" key="1">
    <citation type="submission" date="2024-09" db="EMBL/GenBank/DDBJ databases">
        <authorList>
            <person name="Sun Q."/>
            <person name="Mori K."/>
        </authorList>
    </citation>
    <scope>NUCLEOTIDE SEQUENCE [LARGE SCALE GENOMIC DNA]</scope>
    <source>
        <strain evidence="7 8">JCM 3143</strain>
    </source>
</reference>
<dbReference type="Pfam" id="PF07690">
    <property type="entry name" value="MFS_1"/>
    <property type="match status" value="1"/>
</dbReference>
<feature type="transmembrane region" description="Helical" evidence="6">
    <location>
        <begin position="314"/>
        <end position="338"/>
    </location>
</feature>
<gene>
    <name evidence="7" type="ORF">ACFFSA_30940</name>
</gene>
<feature type="transmembrane region" description="Helical" evidence="6">
    <location>
        <begin position="23"/>
        <end position="45"/>
    </location>
</feature>
<dbReference type="InterPro" id="IPR011701">
    <property type="entry name" value="MFS"/>
</dbReference>
<feature type="transmembrane region" description="Helical" evidence="6">
    <location>
        <begin position="260"/>
        <end position="284"/>
    </location>
</feature>
<comment type="subcellular location">
    <subcellularLocation>
        <location evidence="1">Cell membrane</location>
        <topology evidence="1">Multi-pass membrane protein</topology>
    </subcellularLocation>
</comment>
<feature type="transmembrane region" description="Helical" evidence="6">
    <location>
        <begin position="151"/>
        <end position="173"/>
    </location>
</feature>
<keyword evidence="5 6" id="KW-0472">Membrane</keyword>